<dbReference type="Proteomes" id="UP001148189">
    <property type="component" value="Unassembled WGS sequence"/>
</dbReference>
<evidence type="ECO:0000313" key="2">
    <source>
        <dbReference type="EMBL" id="MDD0983994.1"/>
    </source>
</evidence>
<accession>A0ABT5N9K9</accession>
<keyword evidence="3" id="KW-1185">Reference proteome</keyword>
<dbReference type="RefSeq" id="WP_170059666.1">
    <property type="nucleotide sequence ID" value="NZ_JAMDGV010000035.1"/>
</dbReference>
<proteinExistence type="predicted"/>
<keyword evidence="1" id="KW-0472">Membrane</keyword>
<gene>
    <name evidence="2" type="ORF">M5G21_03305</name>
</gene>
<feature type="transmembrane region" description="Helical" evidence="1">
    <location>
        <begin position="194"/>
        <end position="212"/>
    </location>
</feature>
<evidence type="ECO:0008006" key="4">
    <source>
        <dbReference type="Google" id="ProtNLM"/>
    </source>
</evidence>
<evidence type="ECO:0000313" key="3">
    <source>
        <dbReference type="Proteomes" id="UP001148189"/>
    </source>
</evidence>
<evidence type="ECO:0000256" key="1">
    <source>
        <dbReference type="SAM" id="Phobius"/>
    </source>
</evidence>
<feature type="transmembrane region" description="Helical" evidence="1">
    <location>
        <begin position="49"/>
        <end position="73"/>
    </location>
</feature>
<protein>
    <recommendedName>
        <fullName evidence="4">SMODS and SLOG-associating 2TM effector domain-containing protein</fullName>
    </recommendedName>
</protein>
<name>A0ABT5N9K9_9PSED</name>
<keyword evidence="1" id="KW-1133">Transmembrane helix</keyword>
<comment type="caution">
    <text evidence="2">The sequence shown here is derived from an EMBL/GenBank/DDBJ whole genome shotgun (WGS) entry which is preliminary data.</text>
</comment>
<reference evidence="2" key="1">
    <citation type="submission" date="2022-05" db="EMBL/GenBank/DDBJ databases">
        <title>Novel Pseudomonas spp. Isolated from a Rainbow Trout Aquaculture Facility.</title>
        <authorList>
            <person name="Testerman T."/>
            <person name="Graf J."/>
        </authorList>
    </citation>
    <scope>NUCLEOTIDE SEQUENCE</scope>
    <source>
        <strain evidence="2">ID1050</strain>
    </source>
</reference>
<sequence length="215" mass="24116">MEPPKQLPELDHLAEWNRLNIQNAENGMVSVIFENIIESTRFFDSYSTWLTVGTGAAAALLLTNVGTILPYLTAGGFKLSGILLIFSLLFGILSKFFAIQCQIADAQSEAKTNRVGNALKTYFEDAEKIEEAAKLQGRQLVTALSIERVFTTFFEPFPKLMRWFFLKRMIKGASNPHAGYLIPLRFFRYQCTSMILQLVFLFSGAAAAFLHAQSL</sequence>
<feature type="transmembrane region" description="Helical" evidence="1">
    <location>
        <begin position="79"/>
        <end position="98"/>
    </location>
</feature>
<organism evidence="2 3">
    <name type="scientific">Pseudomonas shahriarae</name>
    <dbReference type="NCBI Taxonomy" id="2745512"/>
    <lineage>
        <taxon>Bacteria</taxon>
        <taxon>Pseudomonadati</taxon>
        <taxon>Pseudomonadota</taxon>
        <taxon>Gammaproteobacteria</taxon>
        <taxon>Pseudomonadales</taxon>
        <taxon>Pseudomonadaceae</taxon>
        <taxon>Pseudomonas</taxon>
    </lineage>
</organism>
<keyword evidence="1" id="KW-0812">Transmembrane</keyword>
<dbReference type="EMBL" id="JAMDHD010000004">
    <property type="protein sequence ID" value="MDD0983994.1"/>
    <property type="molecule type" value="Genomic_DNA"/>
</dbReference>